<accession>A0A371ENF5</accession>
<dbReference type="Proteomes" id="UP000257109">
    <property type="component" value="Unassembled WGS sequence"/>
</dbReference>
<evidence type="ECO:0000313" key="2">
    <source>
        <dbReference type="Proteomes" id="UP000257109"/>
    </source>
</evidence>
<dbReference type="OrthoDB" id="1274804at2759"/>
<comment type="caution">
    <text evidence="1">The sequence shown here is derived from an EMBL/GenBank/DDBJ whole genome shotgun (WGS) entry which is preliminary data.</text>
</comment>
<evidence type="ECO:0000313" key="1">
    <source>
        <dbReference type="EMBL" id="RDX67588.1"/>
    </source>
</evidence>
<protein>
    <recommendedName>
        <fullName evidence="3">Reverse transcriptase Ty1/copia-type domain-containing protein</fullName>
    </recommendedName>
</protein>
<evidence type="ECO:0008006" key="3">
    <source>
        <dbReference type="Google" id="ProtNLM"/>
    </source>
</evidence>
<gene>
    <name evidence="1" type="ORF">CR513_53526</name>
</gene>
<keyword evidence="2" id="KW-1185">Reference proteome</keyword>
<reference evidence="1" key="1">
    <citation type="submission" date="2018-05" db="EMBL/GenBank/DDBJ databases">
        <title>Draft genome of Mucuna pruriens seed.</title>
        <authorList>
            <person name="Nnadi N.E."/>
            <person name="Vos R."/>
            <person name="Hasami M.H."/>
            <person name="Devisetty U.K."/>
            <person name="Aguiy J.C."/>
        </authorList>
    </citation>
    <scope>NUCLEOTIDE SEQUENCE [LARGE SCALE GENOMIC DNA]</scope>
    <source>
        <strain evidence="1">JCA_2017</strain>
    </source>
</reference>
<dbReference type="AlphaFoldDB" id="A0A371ENF5"/>
<dbReference type="EMBL" id="QJKJ01012921">
    <property type="protein sequence ID" value="RDX67588.1"/>
    <property type="molecule type" value="Genomic_DNA"/>
</dbReference>
<feature type="non-terminal residue" evidence="1">
    <location>
        <position position="1"/>
    </location>
</feature>
<name>A0A371ENF5_MUCPR</name>
<sequence>MVEPHTYKHTIKSVEWIEAMQCELQALTQNDTWNIIQLPTKKLFDTYAAIFKITPGYCCCQPLASTQLVVHNAFLHGHLNEEVYMELRQGILPTNQIKFANSRINSGFCYGYTQSSSEHSIFIKHHNNSSIVPLVYNKGSMLDHGIHIFQMKYALDILSDMGLLTSKFVSTPMTKNTNL</sequence>
<proteinExistence type="predicted"/>
<organism evidence="1 2">
    <name type="scientific">Mucuna pruriens</name>
    <name type="common">Velvet bean</name>
    <name type="synonym">Dolichos pruriens</name>
    <dbReference type="NCBI Taxonomy" id="157652"/>
    <lineage>
        <taxon>Eukaryota</taxon>
        <taxon>Viridiplantae</taxon>
        <taxon>Streptophyta</taxon>
        <taxon>Embryophyta</taxon>
        <taxon>Tracheophyta</taxon>
        <taxon>Spermatophyta</taxon>
        <taxon>Magnoliopsida</taxon>
        <taxon>eudicotyledons</taxon>
        <taxon>Gunneridae</taxon>
        <taxon>Pentapetalae</taxon>
        <taxon>rosids</taxon>
        <taxon>fabids</taxon>
        <taxon>Fabales</taxon>
        <taxon>Fabaceae</taxon>
        <taxon>Papilionoideae</taxon>
        <taxon>50 kb inversion clade</taxon>
        <taxon>NPAAA clade</taxon>
        <taxon>indigoferoid/millettioid clade</taxon>
        <taxon>Phaseoleae</taxon>
        <taxon>Mucuna</taxon>
    </lineage>
</organism>